<evidence type="ECO:0000256" key="3">
    <source>
        <dbReference type="ARBA" id="ARBA00011233"/>
    </source>
</evidence>
<evidence type="ECO:0000313" key="10">
    <source>
        <dbReference type="Proteomes" id="UP000774617"/>
    </source>
</evidence>
<dbReference type="InterPro" id="IPR029054">
    <property type="entry name" value="dUTPase-like"/>
</dbReference>
<comment type="caution">
    <text evidence="9">The sequence shown here is derived from an EMBL/GenBank/DDBJ whole genome shotgun (WGS) entry which is preliminary data.</text>
</comment>
<proteinExistence type="inferred from homology"/>
<dbReference type="PANTHER" id="PTHR11241:SF0">
    <property type="entry name" value="DEOXYURIDINE 5'-TRIPHOSPHATE NUCLEOTIDOHYDROLASE"/>
    <property type="match status" value="1"/>
</dbReference>
<dbReference type="InterPro" id="IPR008181">
    <property type="entry name" value="dUTPase"/>
</dbReference>
<comment type="catalytic activity">
    <reaction evidence="6">
        <text>dUTP + H2O = dUMP + diphosphate + H(+)</text>
        <dbReference type="Rhea" id="RHEA:10248"/>
        <dbReference type="ChEBI" id="CHEBI:15377"/>
        <dbReference type="ChEBI" id="CHEBI:15378"/>
        <dbReference type="ChEBI" id="CHEBI:33019"/>
        <dbReference type="ChEBI" id="CHEBI:61555"/>
        <dbReference type="ChEBI" id="CHEBI:246422"/>
        <dbReference type="EC" id="3.6.1.23"/>
    </reaction>
</comment>
<comment type="pathway">
    <text evidence="1 6">Pyrimidine metabolism; dUMP biosynthesis; dUMP from dCTP (dUTP route): step 2/2.</text>
</comment>
<evidence type="ECO:0000256" key="4">
    <source>
        <dbReference type="ARBA" id="ARBA00022801"/>
    </source>
</evidence>
<evidence type="ECO:0000256" key="7">
    <source>
        <dbReference type="SAM" id="MobiDB-lite"/>
    </source>
</evidence>
<comment type="subunit">
    <text evidence="3 6">Homotrimer.</text>
</comment>
<keyword evidence="6" id="KW-0479">Metal-binding</keyword>
<comment type="cofactor">
    <cofactor evidence="6">
        <name>Mg(2+)</name>
        <dbReference type="ChEBI" id="CHEBI:18420"/>
    </cofactor>
</comment>
<evidence type="ECO:0000313" key="9">
    <source>
        <dbReference type="EMBL" id="KAH7064573.1"/>
    </source>
</evidence>
<evidence type="ECO:0000256" key="2">
    <source>
        <dbReference type="ARBA" id="ARBA00006581"/>
    </source>
</evidence>
<evidence type="ECO:0000256" key="1">
    <source>
        <dbReference type="ARBA" id="ARBA00005142"/>
    </source>
</evidence>
<dbReference type="Pfam" id="PF00692">
    <property type="entry name" value="dUTPase"/>
    <property type="match status" value="1"/>
</dbReference>
<organism evidence="9 10">
    <name type="scientific">Macrophomina phaseolina</name>
    <dbReference type="NCBI Taxonomy" id="35725"/>
    <lineage>
        <taxon>Eukaryota</taxon>
        <taxon>Fungi</taxon>
        <taxon>Dikarya</taxon>
        <taxon>Ascomycota</taxon>
        <taxon>Pezizomycotina</taxon>
        <taxon>Dothideomycetes</taxon>
        <taxon>Dothideomycetes incertae sedis</taxon>
        <taxon>Botryosphaeriales</taxon>
        <taxon>Botryosphaeriaceae</taxon>
        <taxon>Macrophomina</taxon>
    </lineage>
</organism>
<comment type="similarity">
    <text evidence="2 6">Belongs to the dUTPase family.</text>
</comment>
<dbReference type="EC" id="3.6.1.23" evidence="6"/>
<evidence type="ECO:0000256" key="6">
    <source>
        <dbReference type="RuleBase" id="RU367024"/>
    </source>
</evidence>
<gene>
    <name evidence="9" type="ORF">B0J12DRAFT_3083</name>
</gene>
<dbReference type="NCBIfam" id="NF001862">
    <property type="entry name" value="PRK00601.1"/>
    <property type="match status" value="1"/>
</dbReference>
<feature type="domain" description="dUTPase-like" evidence="8">
    <location>
        <begin position="97"/>
        <end position="225"/>
    </location>
</feature>
<keyword evidence="10" id="KW-1185">Reference proteome</keyword>
<dbReference type="NCBIfam" id="TIGR00576">
    <property type="entry name" value="dut"/>
    <property type="match status" value="1"/>
</dbReference>
<keyword evidence="4 6" id="KW-0378">Hydrolase</keyword>
<dbReference type="Gene3D" id="2.70.40.10">
    <property type="match status" value="1"/>
</dbReference>
<feature type="compositionally biased region" description="Low complexity" evidence="7">
    <location>
        <begin position="68"/>
        <end position="84"/>
    </location>
</feature>
<comment type="function">
    <text evidence="6">Involved in nucleotide metabolism via production of dUMP, the immediate precursor of thymidine nucleotides, and decreases the intracellular concentration of dUTP so that uracil cannot be incorporated into DNA.</text>
</comment>
<dbReference type="CDD" id="cd07557">
    <property type="entry name" value="trimeric_dUTPase"/>
    <property type="match status" value="1"/>
</dbReference>
<dbReference type="InterPro" id="IPR033704">
    <property type="entry name" value="dUTPase_trimeric"/>
</dbReference>
<dbReference type="EMBL" id="JAGTJR010000001">
    <property type="protein sequence ID" value="KAH7064573.1"/>
    <property type="molecule type" value="Genomic_DNA"/>
</dbReference>
<dbReference type="Proteomes" id="UP000774617">
    <property type="component" value="Unassembled WGS sequence"/>
</dbReference>
<dbReference type="PANTHER" id="PTHR11241">
    <property type="entry name" value="DEOXYURIDINE 5'-TRIPHOSPHATE NUCLEOTIDOHYDROLASE"/>
    <property type="match status" value="1"/>
</dbReference>
<reference evidence="9 10" key="1">
    <citation type="journal article" date="2021" name="Nat. Commun.">
        <title>Genetic determinants of endophytism in the Arabidopsis root mycobiome.</title>
        <authorList>
            <person name="Mesny F."/>
            <person name="Miyauchi S."/>
            <person name="Thiergart T."/>
            <person name="Pickel B."/>
            <person name="Atanasova L."/>
            <person name="Karlsson M."/>
            <person name="Huettel B."/>
            <person name="Barry K.W."/>
            <person name="Haridas S."/>
            <person name="Chen C."/>
            <person name="Bauer D."/>
            <person name="Andreopoulos W."/>
            <person name="Pangilinan J."/>
            <person name="LaButti K."/>
            <person name="Riley R."/>
            <person name="Lipzen A."/>
            <person name="Clum A."/>
            <person name="Drula E."/>
            <person name="Henrissat B."/>
            <person name="Kohler A."/>
            <person name="Grigoriev I.V."/>
            <person name="Martin F.M."/>
            <person name="Hacquard S."/>
        </authorList>
    </citation>
    <scope>NUCLEOTIDE SEQUENCE [LARGE SCALE GENOMIC DNA]</scope>
    <source>
        <strain evidence="9 10">MPI-SDFR-AT-0080</strain>
    </source>
</reference>
<evidence type="ECO:0000259" key="8">
    <source>
        <dbReference type="Pfam" id="PF00692"/>
    </source>
</evidence>
<sequence length="234" mass="23643">MSESTKDPSATPSLTHDPPSAPASPLPKRTKHIEPAPSIASATTATSALHASTAAGDESGTATPTPIAMSTAVPPSATTPAPMPESATLQVELLSADAKAPTKGSAFAAGHDLYSAADTVIPARGRALVPTDIKISVPAGTYGRVAPRSGLAYKHGIDTLAGVIDADYRGPVGVILANLSDTDFEIKKHDRIAQLVIEKIVMAEVAVVKELEDTVRGGGGFGSTGGFGAEKNGA</sequence>
<name>A0ABQ8GU05_9PEZI</name>
<evidence type="ECO:0000256" key="5">
    <source>
        <dbReference type="ARBA" id="ARBA00023080"/>
    </source>
</evidence>
<feature type="region of interest" description="Disordered" evidence="7">
    <location>
        <begin position="1"/>
        <end position="84"/>
    </location>
</feature>
<keyword evidence="5 6" id="KW-0546">Nucleotide metabolism</keyword>
<dbReference type="InterPro" id="IPR036157">
    <property type="entry name" value="dUTPase-like_sf"/>
</dbReference>
<keyword evidence="6" id="KW-0460">Magnesium</keyword>
<accession>A0ABQ8GU05</accession>
<dbReference type="SUPFAM" id="SSF51283">
    <property type="entry name" value="dUTPase-like"/>
    <property type="match status" value="1"/>
</dbReference>
<protein>
    <recommendedName>
        <fullName evidence="6">Deoxyuridine 5'-triphosphate nucleotidohydrolase</fullName>
        <shortName evidence="6">dUTPase</shortName>
        <ecNumber evidence="6">3.6.1.23</ecNumber>
    </recommendedName>
    <alternativeName>
        <fullName evidence="6">dUTP pyrophosphatase</fullName>
    </alternativeName>
</protein>
<feature type="compositionally biased region" description="Low complexity" evidence="7">
    <location>
        <begin position="36"/>
        <end position="55"/>
    </location>
</feature>